<dbReference type="STRING" id="1839801.Dform_00378"/>
<gene>
    <name evidence="1" type="ORF">Dform_00378</name>
</gene>
<name>A0A1P8F5H3_9CHLR</name>
<evidence type="ECO:0000313" key="1">
    <source>
        <dbReference type="EMBL" id="APV43737.1"/>
    </source>
</evidence>
<evidence type="ECO:0000313" key="2">
    <source>
        <dbReference type="Proteomes" id="UP000185934"/>
    </source>
</evidence>
<protein>
    <submittedName>
        <fullName evidence="1">Uncharacterized protein</fullName>
    </submittedName>
</protein>
<dbReference type="AlphaFoldDB" id="A0A1P8F5H3"/>
<reference evidence="2" key="1">
    <citation type="submission" date="2016-11" db="EMBL/GenBank/DDBJ databases">
        <title>Dehalogenimonas formicexedens sp. nov., a chlorinated alkane respiring bacterium isolated from contaminated groundwater.</title>
        <authorList>
            <person name="Key T.A."/>
            <person name="Bowman K.S."/>
            <person name="Lee I."/>
            <person name="Chun J."/>
            <person name="Albuquerque L."/>
            <person name="da Costa M.S."/>
            <person name="Rainey F.A."/>
            <person name="Moe W.M."/>
        </authorList>
    </citation>
    <scope>NUCLEOTIDE SEQUENCE [LARGE SCALE GENOMIC DNA]</scope>
    <source>
        <strain evidence="2">NSZ-14</strain>
    </source>
</reference>
<dbReference type="Proteomes" id="UP000185934">
    <property type="component" value="Chromosome"/>
</dbReference>
<organism evidence="1 2">
    <name type="scientific">Dehalogenimonas formicexedens</name>
    <dbReference type="NCBI Taxonomy" id="1839801"/>
    <lineage>
        <taxon>Bacteria</taxon>
        <taxon>Bacillati</taxon>
        <taxon>Chloroflexota</taxon>
        <taxon>Dehalococcoidia</taxon>
        <taxon>Dehalococcoidales</taxon>
        <taxon>Dehalococcoidaceae</taxon>
        <taxon>Dehalogenimonas</taxon>
    </lineage>
</organism>
<keyword evidence="2" id="KW-1185">Reference proteome</keyword>
<dbReference type="KEGG" id="dfo:Dform_00378"/>
<sequence>MGDNVDYIVSFLEGIAERVKRIMKGEDLPNDYDTEETLRDLFRDMVWLTKFKCFAETASESDVENLIIGGLATEFPCFEESAFNIKLCDRCDLRFACHTSSCHGADNPQGKRQWILDVIRAGVKRTVKDVDDDWDKLMKNAGL</sequence>
<accession>A0A1P8F5H3</accession>
<dbReference type="RefSeq" id="WP_145925500.1">
    <property type="nucleotide sequence ID" value="NZ_CP018258.1"/>
</dbReference>
<dbReference type="EMBL" id="CP018258">
    <property type="protein sequence ID" value="APV43737.1"/>
    <property type="molecule type" value="Genomic_DNA"/>
</dbReference>
<proteinExistence type="predicted"/>